<dbReference type="Pfam" id="PF16867">
    <property type="entry name" value="DMSP_lyase"/>
    <property type="match status" value="1"/>
</dbReference>
<protein>
    <submittedName>
        <fullName evidence="1">Uncharacterized protein</fullName>
    </submittedName>
</protein>
<dbReference type="Gene3D" id="2.60.120.10">
    <property type="entry name" value="Jelly Rolls"/>
    <property type="match status" value="1"/>
</dbReference>
<dbReference type="EMBL" id="UINC01038440">
    <property type="protein sequence ID" value="SVB35463.1"/>
    <property type="molecule type" value="Genomic_DNA"/>
</dbReference>
<dbReference type="SUPFAM" id="SSF51182">
    <property type="entry name" value="RmlC-like cupins"/>
    <property type="match status" value="1"/>
</dbReference>
<evidence type="ECO:0000313" key="1">
    <source>
        <dbReference type="EMBL" id="SVB35463.1"/>
    </source>
</evidence>
<gene>
    <name evidence="1" type="ORF">METZ01_LOCUS188317</name>
</gene>
<dbReference type="InterPro" id="IPR031723">
    <property type="entry name" value="DMSP_lyase"/>
</dbReference>
<organism evidence="1">
    <name type="scientific">marine metagenome</name>
    <dbReference type="NCBI Taxonomy" id="408172"/>
    <lineage>
        <taxon>unclassified sequences</taxon>
        <taxon>metagenomes</taxon>
        <taxon>ecological metagenomes</taxon>
    </lineage>
</organism>
<dbReference type="InterPro" id="IPR011051">
    <property type="entry name" value="RmlC_Cupin_sf"/>
</dbReference>
<dbReference type="AlphaFoldDB" id="A0A382DCV5"/>
<name>A0A382DCV5_9ZZZZ</name>
<reference evidence="1" key="1">
    <citation type="submission" date="2018-05" db="EMBL/GenBank/DDBJ databases">
        <authorList>
            <person name="Lanie J.A."/>
            <person name="Ng W.-L."/>
            <person name="Kazmierczak K.M."/>
            <person name="Andrzejewski T.M."/>
            <person name="Davidsen T.M."/>
            <person name="Wayne K.J."/>
            <person name="Tettelin H."/>
            <person name="Glass J.I."/>
            <person name="Rusch D."/>
            <person name="Podicherti R."/>
            <person name="Tsui H.-C.T."/>
            <person name="Winkler M.E."/>
        </authorList>
    </citation>
    <scope>NUCLEOTIDE SEQUENCE</scope>
</reference>
<dbReference type="GO" id="GO:0047869">
    <property type="term" value="F:dimethylpropiothetin dethiomethylase activity"/>
    <property type="evidence" value="ECO:0007669"/>
    <property type="project" value="InterPro"/>
</dbReference>
<accession>A0A382DCV5</accession>
<sequence>MLAVAQTRQVLSDIARAMSVCAEQPAHKNAIERFRTQIPAADEKPFDPSPLEPVSLALAVDTRLARQLTSFAGQLPWRETQRMPGQGNKAVLCSLDELFVFEELTSGLLWLEPGVAYPEHNHPPPELYFTLSGTAEWRFGGSDQYRSVSA</sequence>
<feature type="non-terminal residue" evidence="1">
    <location>
        <position position="150"/>
    </location>
</feature>
<dbReference type="InterPro" id="IPR014710">
    <property type="entry name" value="RmlC-like_jellyroll"/>
</dbReference>
<proteinExistence type="predicted"/>